<name>A0A518B3D9_9BACT</name>
<dbReference type="AlphaFoldDB" id="A0A518B3D9"/>
<dbReference type="Proteomes" id="UP000317093">
    <property type="component" value="Chromosome"/>
</dbReference>
<evidence type="ECO:0000313" key="2">
    <source>
        <dbReference type="Proteomes" id="UP000317093"/>
    </source>
</evidence>
<accession>A0A518B3D9</accession>
<dbReference type="OrthoDB" id="214969at2"/>
<proteinExistence type="predicted"/>
<dbReference type="RefSeq" id="WP_145258092.1">
    <property type="nucleotide sequence ID" value="NZ_CP036279.1"/>
</dbReference>
<organism evidence="1 2">
    <name type="scientific">Kolteria novifilia</name>
    <dbReference type="NCBI Taxonomy" id="2527975"/>
    <lineage>
        <taxon>Bacteria</taxon>
        <taxon>Pseudomonadati</taxon>
        <taxon>Planctomycetota</taxon>
        <taxon>Planctomycetia</taxon>
        <taxon>Kolteriales</taxon>
        <taxon>Kolteriaceae</taxon>
        <taxon>Kolteria</taxon>
    </lineage>
</organism>
<reference evidence="1 2" key="1">
    <citation type="submission" date="2019-02" db="EMBL/GenBank/DDBJ databases">
        <title>Deep-cultivation of Planctomycetes and their phenomic and genomic characterization uncovers novel biology.</title>
        <authorList>
            <person name="Wiegand S."/>
            <person name="Jogler M."/>
            <person name="Boedeker C."/>
            <person name="Pinto D."/>
            <person name="Vollmers J."/>
            <person name="Rivas-Marin E."/>
            <person name="Kohn T."/>
            <person name="Peeters S.H."/>
            <person name="Heuer A."/>
            <person name="Rast P."/>
            <person name="Oberbeckmann S."/>
            <person name="Bunk B."/>
            <person name="Jeske O."/>
            <person name="Meyerdierks A."/>
            <person name="Storesund J.E."/>
            <person name="Kallscheuer N."/>
            <person name="Luecker S."/>
            <person name="Lage O.M."/>
            <person name="Pohl T."/>
            <person name="Merkel B.J."/>
            <person name="Hornburger P."/>
            <person name="Mueller R.-W."/>
            <person name="Bruemmer F."/>
            <person name="Labrenz M."/>
            <person name="Spormann A.M."/>
            <person name="Op den Camp H."/>
            <person name="Overmann J."/>
            <person name="Amann R."/>
            <person name="Jetten M.S.M."/>
            <person name="Mascher T."/>
            <person name="Medema M.H."/>
            <person name="Devos D.P."/>
            <person name="Kaster A.-K."/>
            <person name="Ovreas L."/>
            <person name="Rohde M."/>
            <person name="Galperin M.Y."/>
            <person name="Jogler C."/>
        </authorList>
    </citation>
    <scope>NUCLEOTIDE SEQUENCE [LARGE SCALE GENOMIC DNA]</scope>
    <source>
        <strain evidence="1 2">Pan216</strain>
    </source>
</reference>
<protein>
    <submittedName>
        <fullName evidence="1">Uncharacterized protein</fullName>
    </submittedName>
</protein>
<keyword evidence="2" id="KW-1185">Reference proteome</keyword>
<evidence type="ECO:0000313" key="1">
    <source>
        <dbReference type="EMBL" id="QDU61510.1"/>
    </source>
</evidence>
<dbReference type="EMBL" id="CP036279">
    <property type="protein sequence ID" value="QDU61510.1"/>
    <property type="molecule type" value="Genomic_DNA"/>
</dbReference>
<dbReference type="InterPro" id="IPR006311">
    <property type="entry name" value="TAT_signal"/>
</dbReference>
<gene>
    <name evidence="1" type="ORF">Pan216_23710</name>
</gene>
<dbReference type="KEGG" id="knv:Pan216_23710"/>
<sequence>MDRSNWNRRDFAKVTAAAFGGIVAGTGMVREARADNAEYLLKEPHVCRGLNTCKNTGASKKNACAGQGTCATAKHITCAGQNDCKGQGGCHGKAGVNECKGKGGCAVPLMSGEWKKTRAKFEKIMKEKGKEVGPAPAK</sequence>
<dbReference type="PROSITE" id="PS51318">
    <property type="entry name" value="TAT"/>
    <property type="match status" value="1"/>
</dbReference>